<comment type="subcellular location">
    <subcellularLocation>
        <location evidence="1">Cell membrane</location>
        <topology evidence="1">Multi-pass membrane protein</topology>
    </subcellularLocation>
</comment>
<comment type="similarity">
    <text evidence="2">Belongs to the binding-protein-dependent transport system permease family. FecCD subfamily.</text>
</comment>
<dbReference type="GO" id="GO:0005886">
    <property type="term" value="C:plasma membrane"/>
    <property type="evidence" value="ECO:0007669"/>
    <property type="project" value="UniProtKB-SubCell"/>
</dbReference>
<keyword evidence="10" id="KW-1185">Reference proteome</keyword>
<dbReference type="InterPro" id="IPR037294">
    <property type="entry name" value="ABC_BtuC-like"/>
</dbReference>
<feature type="transmembrane region" description="Helical" evidence="8">
    <location>
        <begin position="111"/>
        <end position="130"/>
    </location>
</feature>
<gene>
    <name evidence="9" type="ORF">CAMRE0001_2557</name>
</gene>
<evidence type="ECO:0000256" key="1">
    <source>
        <dbReference type="ARBA" id="ARBA00004651"/>
    </source>
</evidence>
<sequence length="349" mass="37259">MRRYRGRRFDFRIEMKKISFKFTLILLIVLTVVCGVIALGVGRFYVAPSDVLRVIVGFLGAQPDVAANVQNIIENIRIPRIIAAILVGAALSISGAAYQGVFRNQLVSPDLLGVSAGACVGAAVAIMFDLSLFWVQALAFVCGLAAVGMTLSIPRLMGRSSTLMLVLSGIIVSGLMASVIGFLKYVADPETKLPDIVYWQLGSLAKIDAGNLKFIAPVMIACAVLLVAMSWRINLLSLGDESAARLGVNVTLERGVIIVCATLLTACSVCVSGIVAWVGLLMPHLARMLVGANNARSLPASIFMGAIFLLFVDTLARTISASEVPLGVLTGFIGTIFFVWVLWRNKKVA</sequence>
<evidence type="ECO:0000313" key="10">
    <source>
        <dbReference type="Proteomes" id="UP000003082"/>
    </source>
</evidence>
<dbReference type="eggNOG" id="COG0609">
    <property type="taxonomic scope" value="Bacteria"/>
</dbReference>
<evidence type="ECO:0000313" key="9">
    <source>
        <dbReference type="EMBL" id="EEF13344.1"/>
    </source>
</evidence>
<dbReference type="FunFam" id="1.10.3470.10:FF:000001">
    <property type="entry name" value="Vitamin B12 ABC transporter permease BtuC"/>
    <property type="match status" value="1"/>
</dbReference>
<dbReference type="PANTHER" id="PTHR30472">
    <property type="entry name" value="FERRIC ENTEROBACTIN TRANSPORT SYSTEM PERMEASE PROTEIN"/>
    <property type="match status" value="1"/>
</dbReference>
<evidence type="ECO:0000256" key="6">
    <source>
        <dbReference type="ARBA" id="ARBA00022989"/>
    </source>
</evidence>
<proteinExistence type="inferred from homology"/>
<dbReference type="AlphaFoldDB" id="B9D3U3"/>
<feature type="transmembrane region" description="Helical" evidence="8">
    <location>
        <begin position="137"/>
        <end position="157"/>
    </location>
</feature>
<evidence type="ECO:0000256" key="4">
    <source>
        <dbReference type="ARBA" id="ARBA00022475"/>
    </source>
</evidence>
<protein>
    <submittedName>
        <fullName evidence="9">Iron chelate uptake ABC transporter, FeCT family, permease protein</fullName>
    </submittedName>
</protein>
<keyword evidence="6 8" id="KW-1133">Transmembrane helix</keyword>
<feature type="transmembrane region" description="Helical" evidence="8">
    <location>
        <begin position="214"/>
        <end position="235"/>
    </location>
</feature>
<keyword evidence="7 8" id="KW-0472">Membrane</keyword>
<dbReference type="EMBL" id="ACFU01000022">
    <property type="protein sequence ID" value="EEF13344.1"/>
    <property type="molecule type" value="Genomic_DNA"/>
</dbReference>
<feature type="transmembrane region" description="Helical" evidence="8">
    <location>
        <begin position="163"/>
        <end position="183"/>
    </location>
</feature>
<dbReference type="PANTHER" id="PTHR30472:SF70">
    <property type="entry name" value="MOLYBDATE IMPORT SYSTEM PERMEASE PROTEIN MOLB"/>
    <property type="match status" value="1"/>
</dbReference>
<dbReference type="STRING" id="553218.CAMRE0001_2557"/>
<keyword evidence="3" id="KW-0813">Transport</keyword>
<keyword evidence="4" id="KW-1003">Cell membrane</keyword>
<evidence type="ECO:0000256" key="3">
    <source>
        <dbReference type="ARBA" id="ARBA00022448"/>
    </source>
</evidence>
<feature type="transmembrane region" description="Helical" evidence="8">
    <location>
        <begin position="20"/>
        <end position="45"/>
    </location>
</feature>
<dbReference type="Gene3D" id="1.10.3470.10">
    <property type="entry name" value="ABC transporter involved in vitamin B12 uptake, BtuC"/>
    <property type="match status" value="1"/>
</dbReference>
<evidence type="ECO:0000256" key="8">
    <source>
        <dbReference type="SAM" id="Phobius"/>
    </source>
</evidence>
<evidence type="ECO:0000256" key="2">
    <source>
        <dbReference type="ARBA" id="ARBA00007935"/>
    </source>
</evidence>
<comment type="caution">
    <text evidence="9">The sequence shown here is derived from an EMBL/GenBank/DDBJ whole genome shotgun (WGS) entry which is preliminary data.</text>
</comment>
<evidence type="ECO:0000256" key="5">
    <source>
        <dbReference type="ARBA" id="ARBA00022692"/>
    </source>
</evidence>
<evidence type="ECO:0000256" key="7">
    <source>
        <dbReference type="ARBA" id="ARBA00023136"/>
    </source>
</evidence>
<reference evidence="9 10" key="1">
    <citation type="submission" date="2008-08" db="EMBL/GenBank/DDBJ databases">
        <authorList>
            <person name="Madupu R."/>
            <person name="Durkin A.S."/>
            <person name="Torralba M."/>
            <person name="Methe B."/>
            <person name="Sutton G.G."/>
            <person name="Strausberg R.L."/>
            <person name="Nelson K.E."/>
        </authorList>
    </citation>
    <scope>NUCLEOTIDE SEQUENCE [LARGE SCALE GENOMIC DNA]</scope>
    <source>
        <strain evidence="9 10">RM3267</strain>
    </source>
</reference>
<feature type="transmembrane region" description="Helical" evidence="8">
    <location>
        <begin position="81"/>
        <end position="99"/>
    </location>
</feature>
<dbReference type="GO" id="GO:0033214">
    <property type="term" value="P:siderophore-iron import into cell"/>
    <property type="evidence" value="ECO:0007669"/>
    <property type="project" value="TreeGrafter"/>
</dbReference>
<dbReference type="Proteomes" id="UP000003082">
    <property type="component" value="Unassembled WGS sequence"/>
</dbReference>
<dbReference type="GO" id="GO:0022857">
    <property type="term" value="F:transmembrane transporter activity"/>
    <property type="evidence" value="ECO:0007669"/>
    <property type="project" value="InterPro"/>
</dbReference>
<dbReference type="InterPro" id="IPR000522">
    <property type="entry name" value="ABC_transptr_permease_BtuC"/>
</dbReference>
<dbReference type="SUPFAM" id="SSF81345">
    <property type="entry name" value="ABC transporter involved in vitamin B12 uptake, BtuC"/>
    <property type="match status" value="1"/>
</dbReference>
<feature type="transmembrane region" description="Helical" evidence="8">
    <location>
        <begin position="324"/>
        <end position="343"/>
    </location>
</feature>
<keyword evidence="5 8" id="KW-0812">Transmembrane</keyword>
<feature type="transmembrane region" description="Helical" evidence="8">
    <location>
        <begin position="294"/>
        <end position="312"/>
    </location>
</feature>
<name>B9D3U3_CAMRE</name>
<organism evidence="9 10">
    <name type="scientific">Campylobacter rectus RM3267</name>
    <dbReference type="NCBI Taxonomy" id="553218"/>
    <lineage>
        <taxon>Bacteria</taxon>
        <taxon>Pseudomonadati</taxon>
        <taxon>Campylobacterota</taxon>
        <taxon>Epsilonproteobacteria</taxon>
        <taxon>Campylobacterales</taxon>
        <taxon>Campylobacteraceae</taxon>
        <taxon>Campylobacter</taxon>
    </lineage>
</organism>
<dbReference type="CDD" id="cd06550">
    <property type="entry name" value="TM_ABC_iron-siderophores_like"/>
    <property type="match status" value="1"/>
</dbReference>
<feature type="transmembrane region" description="Helical" evidence="8">
    <location>
        <begin position="255"/>
        <end position="282"/>
    </location>
</feature>
<dbReference type="Pfam" id="PF01032">
    <property type="entry name" value="FecCD"/>
    <property type="match status" value="1"/>
</dbReference>
<accession>B9D3U3</accession>